<dbReference type="InterPro" id="IPR036188">
    <property type="entry name" value="FAD/NAD-bd_sf"/>
</dbReference>
<dbReference type="PANTHER" id="PTHR13789:SF318">
    <property type="entry name" value="GERANYLGERANYL DIPHOSPHATE REDUCTASE"/>
    <property type="match status" value="1"/>
</dbReference>
<keyword evidence="4" id="KW-0560">Oxidoreductase</keyword>
<accession>A0A1N7S926</accession>
<proteinExistence type="predicted"/>
<evidence type="ECO:0000256" key="5">
    <source>
        <dbReference type="ARBA" id="ARBA00023033"/>
    </source>
</evidence>
<dbReference type="Gene3D" id="3.50.50.60">
    <property type="entry name" value="FAD/NAD(P)-binding domain"/>
    <property type="match status" value="1"/>
</dbReference>
<evidence type="ECO:0000256" key="1">
    <source>
        <dbReference type="ARBA" id="ARBA00001974"/>
    </source>
</evidence>
<evidence type="ECO:0000256" key="2">
    <source>
        <dbReference type="ARBA" id="ARBA00022630"/>
    </source>
</evidence>
<evidence type="ECO:0000313" key="7">
    <source>
        <dbReference type="EMBL" id="SIT43831.1"/>
    </source>
</evidence>
<keyword evidence="2" id="KW-0285">Flavoprotein</keyword>
<dbReference type="PRINTS" id="PR00420">
    <property type="entry name" value="RNGMNOXGNASE"/>
</dbReference>
<organism evidence="7 8">
    <name type="scientific">Paraburkholderia ribeironis</name>
    <dbReference type="NCBI Taxonomy" id="1247936"/>
    <lineage>
        <taxon>Bacteria</taxon>
        <taxon>Pseudomonadati</taxon>
        <taxon>Pseudomonadota</taxon>
        <taxon>Betaproteobacteria</taxon>
        <taxon>Burkholderiales</taxon>
        <taxon>Burkholderiaceae</taxon>
        <taxon>Paraburkholderia</taxon>
    </lineage>
</organism>
<evidence type="ECO:0000313" key="8">
    <source>
        <dbReference type="Proteomes" id="UP000187012"/>
    </source>
</evidence>
<dbReference type="PANTHER" id="PTHR13789">
    <property type="entry name" value="MONOOXYGENASE"/>
    <property type="match status" value="1"/>
</dbReference>
<keyword evidence="3" id="KW-0274">FAD</keyword>
<dbReference type="EMBL" id="CYGX02000045">
    <property type="protein sequence ID" value="SIT43831.1"/>
    <property type="molecule type" value="Genomic_DNA"/>
</dbReference>
<protein>
    <submittedName>
        <fullName evidence="7">Monooxygenase FAD-binding</fullName>
    </submittedName>
</protein>
<sequence length="414" mass="45833">MNLNIGDIFMKQMDLKIAIVGAGIGGLTLALALREHGIDAQLYEQTDELREVGAAVALSANATRFYERMGLRPAFEAVCAEVPGLIYRDGRSGAVIGHHRGTPSYREQFGGSYWGVHRADLQAVLSRAVGLERIKLSHRLIDLAQHPDRVSLTFDNGQRIDADLVIGADGARSITRRWMLGYDDALYSGCSGFRGVVPAGRMDLLPDPETIQFWVGPGGHLLHYPIGDQGDQNFLLVERHPSPWPSRDWVMPASEGEQLRLFKDWHPAVVQMITAVPISQRWGLFHRPPLGRWSKGRVTLIGDAAHALVPHHGQGANQSIEDAVVLAAQLAKAGPGKWREAQEAYERLRRGRTRKVQYASITTADALHLPDGPAAQARNARLGARDRMLHHLDWIHDFDALTQEPTERQGGTWL</sequence>
<keyword evidence="5 7" id="KW-0503">Monooxygenase</keyword>
<gene>
    <name evidence="7" type="ORF">BN2475_450088</name>
</gene>
<dbReference type="AlphaFoldDB" id="A0A1N7S926"/>
<dbReference type="SUPFAM" id="SSF54373">
    <property type="entry name" value="FAD-linked reductases, C-terminal domain"/>
    <property type="match status" value="1"/>
</dbReference>
<dbReference type="GO" id="GO:0004497">
    <property type="term" value="F:monooxygenase activity"/>
    <property type="evidence" value="ECO:0007669"/>
    <property type="project" value="UniProtKB-KW"/>
</dbReference>
<evidence type="ECO:0000256" key="3">
    <source>
        <dbReference type="ARBA" id="ARBA00022827"/>
    </source>
</evidence>
<reference evidence="7 8" key="1">
    <citation type="submission" date="2016-12" db="EMBL/GenBank/DDBJ databases">
        <authorList>
            <person name="Song W.-J."/>
            <person name="Kurnit D.M."/>
        </authorList>
    </citation>
    <scope>NUCLEOTIDE SEQUENCE [LARGE SCALE GENOMIC DNA]</scope>
    <source>
        <strain evidence="7 8">STM7296</strain>
    </source>
</reference>
<dbReference type="InterPro" id="IPR050493">
    <property type="entry name" value="FAD-dep_Monooxygenase_BioMet"/>
</dbReference>
<dbReference type="Proteomes" id="UP000187012">
    <property type="component" value="Unassembled WGS sequence"/>
</dbReference>
<dbReference type="GO" id="GO:0071949">
    <property type="term" value="F:FAD binding"/>
    <property type="evidence" value="ECO:0007669"/>
    <property type="project" value="InterPro"/>
</dbReference>
<feature type="domain" description="FAD-binding" evidence="6">
    <location>
        <begin position="15"/>
        <end position="356"/>
    </location>
</feature>
<name>A0A1N7S926_9BURK</name>
<keyword evidence="8" id="KW-1185">Reference proteome</keyword>
<evidence type="ECO:0000259" key="6">
    <source>
        <dbReference type="Pfam" id="PF01494"/>
    </source>
</evidence>
<dbReference type="Pfam" id="PF01494">
    <property type="entry name" value="FAD_binding_3"/>
    <property type="match status" value="1"/>
</dbReference>
<dbReference type="InterPro" id="IPR002938">
    <property type="entry name" value="FAD-bd"/>
</dbReference>
<comment type="cofactor">
    <cofactor evidence="1">
        <name>FAD</name>
        <dbReference type="ChEBI" id="CHEBI:57692"/>
    </cofactor>
</comment>
<evidence type="ECO:0000256" key="4">
    <source>
        <dbReference type="ARBA" id="ARBA00023002"/>
    </source>
</evidence>
<dbReference type="STRING" id="1247936.BN2475_450088"/>
<dbReference type="SUPFAM" id="SSF51905">
    <property type="entry name" value="FAD/NAD(P)-binding domain"/>
    <property type="match status" value="1"/>
</dbReference>